<evidence type="ECO:0000259" key="3">
    <source>
        <dbReference type="PROSITE" id="PS51724"/>
    </source>
</evidence>
<dbReference type="SUPFAM" id="SSF110997">
    <property type="entry name" value="Sporulation related repeat"/>
    <property type="match status" value="1"/>
</dbReference>
<reference evidence="4 5" key="1">
    <citation type="submission" date="2020-04" db="EMBL/GenBank/DDBJ databases">
        <title>Description of novel Gluconacetobacter.</title>
        <authorList>
            <person name="Sombolestani A."/>
        </authorList>
    </citation>
    <scope>NUCLEOTIDE SEQUENCE [LARGE SCALE GENOMIC DNA]</scope>
    <source>
        <strain evidence="4 5">LMG 27801</strain>
    </source>
</reference>
<feature type="region of interest" description="Disordered" evidence="1">
    <location>
        <begin position="1"/>
        <end position="44"/>
    </location>
</feature>
<feature type="compositionally biased region" description="Low complexity" evidence="1">
    <location>
        <begin position="98"/>
        <end position="107"/>
    </location>
</feature>
<evidence type="ECO:0000256" key="2">
    <source>
        <dbReference type="SAM" id="Phobius"/>
    </source>
</evidence>
<dbReference type="EMBL" id="JABEQD010000005">
    <property type="protein sequence ID" value="MBB2168582.1"/>
    <property type="molecule type" value="Genomic_DNA"/>
</dbReference>
<name>A0A7W4NWD5_9PROT</name>
<sequence>MSDTDPSGRDPYEDRLNRVRERMSADYGDDDLPPPRSRPARRAGGILDGLLGADPTTRRLAYGAAGLGGLLVIAIGGWALLGHQQAGIPVIGPPPGPVRVRPADPGGMQVLGAEAPSGDDGAVARLAPGPEQPRPDRLAQKYGQPPEAPATDAPASGASAVPAAPPAPASPPVAKAPAPAASPVPAGPTAAAPAPVAGAPSAPVTTLPAESATPVPPSASAAPAAAPAAVAGGRYGVQLAALDSQQAAEKEWARLTQHYPDLFGSHTPIIERTERNGAVFFRLRTRGFASIAQATSFCEHVRLNGLACTLAGFQDRAVGDGAR</sequence>
<evidence type="ECO:0000256" key="1">
    <source>
        <dbReference type="SAM" id="MobiDB-lite"/>
    </source>
</evidence>
<keyword evidence="2" id="KW-0812">Transmembrane</keyword>
<dbReference type="AlphaFoldDB" id="A0A7W4NWD5"/>
<keyword evidence="2" id="KW-1133">Transmembrane helix</keyword>
<feature type="domain" description="SPOR" evidence="3">
    <location>
        <begin position="229"/>
        <end position="317"/>
    </location>
</feature>
<dbReference type="InterPro" id="IPR007730">
    <property type="entry name" value="SPOR-like_dom"/>
</dbReference>
<feature type="compositionally biased region" description="Low complexity" evidence="1">
    <location>
        <begin position="187"/>
        <end position="221"/>
    </location>
</feature>
<comment type="caution">
    <text evidence="4">The sequence shown here is derived from an EMBL/GenBank/DDBJ whole genome shotgun (WGS) entry which is preliminary data.</text>
</comment>
<dbReference type="Proteomes" id="UP000559860">
    <property type="component" value="Unassembled WGS sequence"/>
</dbReference>
<dbReference type="PROSITE" id="PS51724">
    <property type="entry name" value="SPOR"/>
    <property type="match status" value="1"/>
</dbReference>
<accession>A0A7W4NWD5</accession>
<feature type="compositionally biased region" description="Basic and acidic residues" evidence="1">
    <location>
        <begin position="1"/>
        <end position="24"/>
    </location>
</feature>
<protein>
    <submittedName>
        <fullName evidence="4">SPOR domain-containing protein</fullName>
    </submittedName>
</protein>
<evidence type="ECO:0000313" key="4">
    <source>
        <dbReference type="EMBL" id="MBB2168582.1"/>
    </source>
</evidence>
<feature type="compositionally biased region" description="Low complexity" evidence="1">
    <location>
        <begin position="153"/>
        <end position="162"/>
    </location>
</feature>
<organism evidence="4 5">
    <name type="scientific">Gluconacetobacter aggeris</name>
    <dbReference type="NCBI Taxonomy" id="1286186"/>
    <lineage>
        <taxon>Bacteria</taxon>
        <taxon>Pseudomonadati</taxon>
        <taxon>Pseudomonadota</taxon>
        <taxon>Alphaproteobacteria</taxon>
        <taxon>Acetobacterales</taxon>
        <taxon>Acetobacteraceae</taxon>
        <taxon>Gluconacetobacter</taxon>
    </lineage>
</organism>
<feature type="region of interest" description="Disordered" evidence="1">
    <location>
        <begin position="96"/>
        <end position="221"/>
    </location>
</feature>
<evidence type="ECO:0000313" key="5">
    <source>
        <dbReference type="Proteomes" id="UP000559860"/>
    </source>
</evidence>
<dbReference type="RefSeq" id="WP_182986146.1">
    <property type="nucleotide sequence ID" value="NZ_JABEQD010000005.1"/>
</dbReference>
<keyword evidence="2" id="KW-0472">Membrane</keyword>
<keyword evidence="5" id="KW-1185">Reference proteome</keyword>
<proteinExistence type="predicted"/>
<dbReference type="Gene3D" id="3.30.70.1070">
    <property type="entry name" value="Sporulation related repeat"/>
    <property type="match status" value="1"/>
</dbReference>
<dbReference type="Pfam" id="PF05036">
    <property type="entry name" value="SPOR"/>
    <property type="match status" value="1"/>
</dbReference>
<gene>
    <name evidence="4" type="ORF">HLH36_09490</name>
</gene>
<dbReference type="GO" id="GO:0042834">
    <property type="term" value="F:peptidoglycan binding"/>
    <property type="evidence" value="ECO:0007669"/>
    <property type="project" value="InterPro"/>
</dbReference>
<dbReference type="InterPro" id="IPR036680">
    <property type="entry name" value="SPOR-like_sf"/>
</dbReference>
<feature type="transmembrane region" description="Helical" evidence="2">
    <location>
        <begin position="60"/>
        <end position="81"/>
    </location>
</feature>